<feature type="transmembrane region" description="Helical" evidence="1">
    <location>
        <begin position="89"/>
        <end position="107"/>
    </location>
</feature>
<dbReference type="eggNOG" id="COG3619">
    <property type="taxonomic scope" value="Bacteria"/>
</dbReference>
<gene>
    <name evidence="2" type="ORF">HMPREF0444_0777</name>
</gene>
<dbReference type="PANTHER" id="PTHR37314:SF4">
    <property type="entry name" value="UPF0700 TRANSMEMBRANE PROTEIN YOAK"/>
    <property type="match status" value="1"/>
</dbReference>
<dbReference type="RefSeq" id="WP_005606716.1">
    <property type="nucleotide sequence ID" value="NZ_CP102283.1"/>
</dbReference>
<feature type="transmembrane region" description="Helical" evidence="1">
    <location>
        <begin position="166"/>
        <end position="187"/>
    </location>
</feature>
<dbReference type="Pfam" id="PF06912">
    <property type="entry name" value="DUF1275"/>
    <property type="match status" value="1"/>
</dbReference>
<dbReference type="HOGENOM" id="CLU_073333_1_1_9"/>
<keyword evidence="3" id="KW-1185">Reference proteome</keyword>
<feature type="transmembrane region" description="Helical" evidence="1">
    <location>
        <begin position="193"/>
        <end position="212"/>
    </location>
</feature>
<protein>
    <recommendedName>
        <fullName evidence="4">DUF1275 domain-containing protein</fullName>
    </recommendedName>
</protein>
<dbReference type="STRING" id="638301.HMPREF0444_0777"/>
<feature type="transmembrane region" description="Helical" evidence="1">
    <location>
        <begin position="113"/>
        <end position="131"/>
    </location>
</feature>
<sequence>MDKQERFYFDIWIALLSMLSGMVNVLTLLLFLIPATHFTGNITQFVLALNEGEWSVVIRFLGMILCFGGGGVLSGVLFSKKKFEPTKRYGLLLLTFGIIMLGLFLIGLRDERWLYYFSFVVGTQNGMFIYYHGMIVRTSHFTGYLTDIGVVIGRLIRGQKKERWKVLFYFTSMLFFGIGGTISFQFFQLYSDATIVLISVGYMILGFYYFSFRKLFFH</sequence>
<comment type="caution">
    <text evidence="2">The sequence shown here is derived from an EMBL/GenBank/DDBJ whole genome shotgun (WGS) entry which is preliminary data.</text>
</comment>
<feature type="transmembrane region" description="Helical" evidence="1">
    <location>
        <begin position="12"/>
        <end position="36"/>
    </location>
</feature>
<dbReference type="InterPro" id="IPR010699">
    <property type="entry name" value="DUF1275"/>
</dbReference>
<organism evidence="2 3">
    <name type="scientific">Granulicatella adiacens ATCC 49175</name>
    <dbReference type="NCBI Taxonomy" id="638301"/>
    <lineage>
        <taxon>Bacteria</taxon>
        <taxon>Bacillati</taxon>
        <taxon>Bacillota</taxon>
        <taxon>Bacilli</taxon>
        <taxon>Lactobacillales</taxon>
        <taxon>Carnobacteriaceae</taxon>
        <taxon>Granulicatella</taxon>
    </lineage>
</organism>
<evidence type="ECO:0000256" key="1">
    <source>
        <dbReference type="SAM" id="Phobius"/>
    </source>
</evidence>
<name>C8NFT2_9LACT</name>
<evidence type="ECO:0000313" key="3">
    <source>
        <dbReference type="Proteomes" id="UP000005926"/>
    </source>
</evidence>
<feature type="transmembrane region" description="Helical" evidence="1">
    <location>
        <begin position="56"/>
        <end position="77"/>
    </location>
</feature>
<dbReference type="GeneID" id="78412884"/>
<keyword evidence="1" id="KW-0472">Membrane</keyword>
<keyword evidence="1" id="KW-1133">Transmembrane helix</keyword>
<dbReference type="PANTHER" id="PTHR37314">
    <property type="entry name" value="SLR0142 PROTEIN"/>
    <property type="match status" value="1"/>
</dbReference>
<keyword evidence="1" id="KW-0812">Transmembrane</keyword>
<accession>C8NFT2</accession>
<dbReference type="EMBL" id="ACKZ01000016">
    <property type="protein sequence ID" value="EEW37418.1"/>
    <property type="molecule type" value="Genomic_DNA"/>
</dbReference>
<dbReference type="Proteomes" id="UP000005926">
    <property type="component" value="Unassembled WGS sequence"/>
</dbReference>
<dbReference type="AlphaFoldDB" id="C8NFT2"/>
<evidence type="ECO:0000313" key="2">
    <source>
        <dbReference type="EMBL" id="EEW37418.1"/>
    </source>
</evidence>
<evidence type="ECO:0008006" key="4">
    <source>
        <dbReference type="Google" id="ProtNLM"/>
    </source>
</evidence>
<proteinExistence type="predicted"/>
<reference evidence="2 3" key="1">
    <citation type="submission" date="2009-08" db="EMBL/GenBank/DDBJ databases">
        <authorList>
            <person name="Muzny D."/>
            <person name="Qin X."/>
            <person name="Deng J."/>
            <person name="Jiang H."/>
            <person name="Liu Y."/>
            <person name="Qu J."/>
            <person name="Song X.-Z."/>
            <person name="Zhang L."/>
            <person name="Thornton R."/>
            <person name="Coyle M."/>
            <person name="Francisco L."/>
            <person name="Jackson L."/>
            <person name="Javaid M."/>
            <person name="Korchina V."/>
            <person name="Kovar C."/>
            <person name="Mata R."/>
            <person name="Mathew T."/>
            <person name="Ngo R."/>
            <person name="Nguyen L."/>
            <person name="Nguyen N."/>
            <person name="Okwuonu G."/>
            <person name="Ongeri F."/>
            <person name="Pham C."/>
            <person name="Simmons D."/>
            <person name="Wilczek-Boney K."/>
            <person name="Hale W."/>
            <person name="Jakkamsetti A."/>
            <person name="Pham P."/>
            <person name="Ruth R."/>
            <person name="San Lucas F."/>
            <person name="Warren J."/>
            <person name="Zhang J."/>
            <person name="Zhao Z."/>
            <person name="Zhou C."/>
            <person name="Zhu D."/>
            <person name="Lee S."/>
            <person name="Bess C."/>
            <person name="Blankenburg K."/>
            <person name="Forbes L."/>
            <person name="Fu Q."/>
            <person name="Gubbala S."/>
            <person name="Hirani K."/>
            <person name="Jayaseelan J.C."/>
            <person name="Lara F."/>
            <person name="Munidasa M."/>
            <person name="Palculict T."/>
            <person name="Patil S."/>
            <person name="Pu L.-L."/>
            <person name="Saada N."/>
            <person name="Tang L."/>
            <person name="Weissenberger G."/>
            <person name="Zhu Y."/>
            <person name="Hemphill L."/>
            <person name="Shang Y."/>
            <person name="Youmans B."/>
            <person name="Ayvaz T."/>
            <person name="Ross M."/>
            <person name="Santibanez J."/>
            <person name="Aqrawi P."/>
            <person name="Gross S."/>
            <person name="Joshi V."/>
            <person name="Fowler G."/>
            <person name="Nazareth L."/>
            <person name="Reid J."/>
            <person name="Worley K."/>
            <person name="Petrosino J."/>
            <person name="Highlander S."/>
            <person name="Gibbs R."/>
        </authorList>
    </citation>
    <scope>NUCLEOTIDE SEQUENCE [LARGE SCALE GENOMIC DNA]</scope>
    <source>
        <strain evidence="2 3">ATCC 49175</strain>
    </source>
</reference>